<sequence>MAVALDNFGVGQKQTYVVAGTTVGLVLAIVTYMARLYTRLTFNKTIYREEWWMGAAVLVTCGAAVCLLYQLTVGLAQNVDDVSNSDLRKFMIALWMMQRLQPINIFCIKTSIILFYIRIFDTPRFKLVAFIVWIYTLLLAISIWFATLLECRPISFFWDKDQDGGVCVKNPLITIGLTSGVLSCVGDIVMFLMPIPALSKLRLEPKKKGGLIAIFLLGLSVVCTSFIRWVALLGTDANITAAQVEAGVWTFLEAAVGITCANLPLMAPLFRRCLGSASSGRFKRNQGPSEVSTIGTARMAGKRGQNYQFSIIESLNGSEVELANPDHVASGPAEAQAPLISDGSMYV</sequence>
<comment type="similarity">
    <text evidence="5">Belongs to the SAT4 family.</text>
</comment>
<keyword evidence="3 6" id="KW-1133">Transmembrane helix</keyword>
<evidence type="ECO:0000313" key="8">
    <source>
        <dbReference type="EMBL" id="KAJ4157935.1"/>
    </source>
</evidence>
<reference evidence="8" key="1">
    <citation type="journal article" date="2023" name="Access Microbiol">
        <title>De-novo genome assembly for Akanthomyces muscarius, a biocontrol agent of insect agricultural pests.</title>
        <authorList>
            <person name="Erdos Z."/>
            <person name="Studholme D.J."/>
            <person name="Raymond B."/>
            <person name="Sharma M."/>
        </authorList>
    </citation>
    <scope>NUCLEOTIDE SEQUENCE</scope>
    <source>
        <strain evidence="8">Ve6</strain>
    </source>
</reference>
<evidence type="ECO:0000313" key="9">
    <source>
        <dbReference type="Proteomes" id="UP001144673"/>
    </source>
</evidence>
<feature type="transmembrane region" description="Helical" evidence="6">
    <location>
        <begin position="210"/>
        <end position="231"/>
    </location>
</feature>
<evidence type="ECO:0000256" key="1">
    <source>
        <dbReference type="ARBA" id="ARBA00004141"/>
    </source>
</evidence>
<evidence type="ECO:0000256" key="5">
    <source>
        <dbReference type="ARBA" id="ARBA00038359"/>
    </source>
</evidence>
<dbReference type="AlphaFoldDB" id="A0A9W8QJS4"/>
<feature type="transmembrane region" description="Helical" evidence="6">
    <location>
        <begin position="92"/>
        <end position="115"/>
    </location>
</feature>
<accession>A0A9W8QJS4</accession>
<dbReference type="RefSeq" id="XP_056056302.1">
    <property type="nucleotide sequence ID" value="XM_056201662.1"/>
</dbReference>
<dbReference type="InterPro" id="IPR049326">
    <property type="entry name" value="Rhodopsin_dom_fungi"/>
</dbReference>
<keyword evidence="2 6" id="KW-0812">Transmembrane</keyword>
<dbReference type="GeneID" id="80895647"/>
<feature type="transmembrane region" description="Helical" evidence="6">
    <location>
        <begin position="50"/>
        <end position="72"/>
    </location>
</feature>
<gene>
    <name evidence="8" type="ORF">LMH87_008488</name>
</gene>
<evidence type="ECO:0000256" key="4">
    <source>
        <dbReference type="ARBA" id="ARBA00023136"/>
    </source>
</evidence>
<evidence type="ECO:0000256" key="6">
    <source>
        <dbReference type="SAM" id="Phobius"/>
    </source>
</evidence>
<keyword evidence="4 6" id="KW-0472">Membrane</keyword>
<feature type="transmembrane region" description="Helical" evidence="6">
    <location>
        <begin position="172"/>
        <end position="198"/>
    </location>
</feature>
<feature type="domain" description="Rhodopsin" evidence="7">
    <location>
        <begin position="34"/>
        <end position="272"/>
    </location>
</feature>
<evidence type="ECO:0000256" key="3">
    <source>
        <dbReference type="ARBA" id="ARBA00022989"/>
    </source>
</evidence>
<dbReference type="PANTHER" id="PTHR33048:SF146">
    <property type="entry name" value="INTEGRAL MEMBRANE PROTEIN"/>
    <property type="match status" value="1"/>
</dbReference>
<feature type="transmembrane region" description="Helical" evidence="6">
    <location>
        <begin position="16"/>
        <end position="38"/>
    </location>
</feature>
<feature type="transmembrane region" description="Helical" evidence="6">
    <location>
        <begin position="251"/>
        <end position="274"/>
    </location>
</feature>
<feature type="transmembrane region" description="Helical" evidence="6">
    <location>
        <begin position="127"/>
        <end position="149"/>
    </location>
</feature>
<organism evidence="8 9">
    <name type="scientific">Akanthomyces muscarius</name>
    <name type="common">Entomopathogenic fungus</name>
    <name type="synonym">Lecanicillium muscarium</name>
    <dbReference type="NCBI Taxonomy" id="2231603"/>
    <lineage>
        <taxon>Eukaryota</taxon>
        <taxon>Fungi</taxon>
        <taxon>Dikarya</taxon>
        <taxon>Ascomycota</taxon>
        <taxon>Pezizomycotina</taxon>
        <taxon>Sordariomycetes</taxon>
        <taxon>Hypocreomycetidae</taxon>
        <taxon>Hypocreales</taxon>
        <taxon>Cordycipitaceae</taxon>
        <taxon>Akanthomyces</taxon>
    </lineage>
</organism>
<comment type="subcellular location">
    <subcellularLocation>
        <location evidence="1">Membrane</location>
        <topology evidence="1">Multi-pass membrane protein</topology>
    </subcellularLocation>
</comment>
<dbReference type="EMBL" id="JAJHUN010000006">
    <property type="protein sequence ID" value="KAJ4157935.1"/>
    <property type="molecule type" value="Genomic_DNA"/>
</dbReference>
<dbReference type="PANTHER" id="PTHR33048">
    <property type="entry name" value="PTH11-LIKE INTEGRAL MEMBRANE PROTEIN (AFU_ORTHOLOGUE AFUA_5G11245)"/>
    <property type="match status" value="1"/>
</dbReference>
<dbReference type="InterPro" id="IPR052337">
    <property type="entry name" value="SAT4-like"/>
</dbReference>
<keyword evidence="9" id="KW-1185">Reference proteome</keyword>
<proteinExistence type="inferred from homology"/>
<evidence type="ECO:0000256" key="2">
    <source>
        <dbReference type="ARBA" id="ARBA00022692"/>
    </source>
</evidence>
<evidence type="ECO:0000259" key="7">
    <source>
        <dbReference type="Pfam" id="PF20684"/>
    </source>
</evidence>
<comment type="caution">
    <text evidence="8">The sequence shown here is derived from an EMBL/GenBank/DDBJ whole genome shotgun (WGS) entry which is preliminary data.</text>
</comment>
<protein>
    <recommendedName>
        <fullName evidence="7">Rhodopsin domain-containing protein</fullName>
    </recommendedName>
</protein>
<dbReference type="GO" id="GO:0016020">
    <property type="term" value="C:membrane"/>
    <property type="evidence" value="ECO:0007669"/>
    <property type="project" value="UniProtKB-SubCell"/>
</dbReference>
<dbReference type="Pfam" id="PF20684">
    <property type="entry name" value="Fung_rhodopsin"/>
    <property type="match status" value="1"/>
</dbReference>
<dbReference type="Proteomes" id="UP001144673">
    <property type="component" value="Unassembled WGS sequence"/>
</dbReference>
<name>A0A9W8QJS4_AKAMU</name>
<dbReference type="KEGG" id="amus:LMH87_008488"/>